<dbReference type="Proteomes" id="UP000214646">
    <property type="component" value="Unassembled WGS sequence"/>
</dbReference>
<evidence type="ECO:0000313" key="2">
    <source>
        <dbReference type="EMBL" id="OWK41920.1"/>
    </source>
</evidence>
<proteinExistence type="predicted"/>
<sequence length="55" mass="6129">MGRPLHRVVPRGGQRDLLPCNRKTNEPLNPGPRPTSIDRPLFVKSPETVRTGRGT</sequence>
<reference evidence="3" key="1">
    <citation type="submission" date="2017-06" db="EMBL/GenBank/DDBJ databases">
        <title>Genome analysis of Fimbriiglobus ruber SP5, the first member of the order Planctomycetales with confirmed chitinolytic capability.</title>
        <authorList>
            <person name="Ravin N.V."/>
            <person name="Rakitin A.L."/>
            <person name="Ivanova A.A."/>
            <person name="Beletsky A.V."/>
            <person name="Kulichevskaya I.S."/>
            <person name="Mardanov A.V."/>
            <person name="Dedysh S.N."/>
        </authorList>
    </citation>
    <scope>NUCLEOTIDE SEQUENCE [LARGE SCALE GENOMIC DNA]</scope>
    <source>
        <strain evidence="3">SP5</strain>
    </source>
</reference>
<comment type="caution">
    <text evidence="2">The sequence shown here is derived from an EMBL/GenBank/DDBJ whole genome shotgun (WGS) entry which is preliminary data.</text>
</comment>
<evidence type="ECO:0000313" key="3">
    <source>
        <dbReference type="Proteomes" id="UP000214646"/>
    </source>
</evidence>
<dbReference type="AlphaFoldDB" id="A0A225DKB8"/>
<accession>A0A225DKB8</accession>
<name>A0A225DKB8_9BACT</name>
<protein>
    <submittedName>
        <fullName evidence="2">Uncharacterized protein</fullName>
    </submittedName>
</protein>
<evidence type="ECO:0000256" key="1">
    <source>
        <dbReference type="SAM" id="MobiDB-lite"/>
    </source>
</evidence>
<feature type="region of interest" description="Disordered" evidence="1">
    <location>
        <begin position="1"/>
        <end position="55"/>
    </location>
</feature>
<organism evidence="2 3">
    <name type="scientific">Fimbriiglobus ruber</name>
    <dbReference type="NCBI Taxonomy" id="1908690"/>
    <lineage>
        <taxon>Bacteria</taxon>
        <taxon>Pseudomonadati</taxon>
        <taxon>Planctomycetota</taxon>
        <taxon>Planctomycetia</taxon>
        <taxon>Gemmatales</taxon>
        <taxon>Gemmataceae</taxon>
        <taxon>Fimbriiglobus</taxon>
    </lineage>
</organism>
<gene>
    <name evidence="2" type="ORF">FRUB_03998</name>
</gene>
<dbReference type="EMBL" id="NIDE01000005">
    <property type="protein sequence ID" value="OWK41920.1"/>
    <property type="molecule type" value="Genomic_DNA"/>
</dbReference>
<keyword evidence="3" id="KW-1185">Reference proteome</keyword>